<protein>
    <recommendedName>
        <fullName evidence="5">MARVEL domain-containing protein</fullName>
    </recommendedName>
</protein>
<dbReference type="GeneID" id="89974140"/>
<keyword evidence="2" id="KW-0472">Membrane</keyword>
<gene>
    <name evidence="3" type="ORF">LTR84_005966</name>
</gene>
<accession>A0AAV9N6I6</accession>
<feature type="transmembrane region" description="Helical" evidence="2">
    <location>
        <begin position="57"/>
        <end position="82"/>
    </location>
</feature>
<dbReference type="AlphaFoldDB" id="A0AAV9N6I6"/>
<keyword evidence="2" id="KW-1133">Transmembrane helix</keyword>
<reference evidence="3 4" key="1">
    <citation type="submission" date="2023-08" db="EMBL/GenBank/DDBJ databases">
        <title>Black Yeasts Isolated from many extreme environments.</title>
        <authorList>
            <person name="Coleine C."/>
            <person name="Stajich J.E."/>
            <person name="Selbmann L."/>
        </authorList>
    </citation>
    <scope>NUCLEOTIDE SEQUENCE [LARGE SCALE GENOMIC DNA]</scope>
    <source>
        <strain evidence="3 4">CCFEE 5792</strain>
    </source>
</reference>
<dbReference type="EMBL" id="JAVRRD010000022">
    <property type="protein sequence ID" value="KAK5048296.1"/>
    <property type="molecule type" value="Genomic_DNA"/>
</dbReference>
<comment type="caution">
    <text evidence="3">The sequence shown here is derived from an EMBL/GenBank/DDBJ whole genome shotgun (WGS) entry which is preliminary data.</text>
</comment>
<sequence length="249" mass="27031">MDQATAAQQDAEQSRTLLLPTALSSTGASMPAQSKSQKAASSTPLMTASTTTSRIRLIVRILSFLLTGAIVIVLAHALSIYFSSRDKTMYDARLQIDIRVWPNNMKTRPTLLLLGAASAATLLSGTLCVGSFSKVVRRLTPTSNILTMAVSAVALALWIAVAILYKADDLNPAEHWDMLSFTCGRRHDAALDAAIGNLGSLCLQMRYAWWVTIAVGLLELVALGTVVWAWWSGRWSRGDKGAYRMLDTK</sequence>
<dbReference type="Proteomes" id="UP001358417">
    <property type="component" value="Unassembled WGS sequence"/>
</dbReference>
<feature type="compositionally biased region" description="Low complexity" evidence="1">
    <location>
        <begin position="32"/>
        <end position="42"/>
    </location>
</feature>
<feature type="transmembrane region" description="Helical" evidence="2">
    <location>
        <begin position="145"/>
        <end position="165"/>
    </location>
</feature>
<evidence type="ECO:0000313" key="3">
    <source>
        <dbReference type="EMBL" id="KAK5048296.1"/>
    </source>
</evidence>
<keyword evidence="2" id="KW-0812">Transmembrane</keyword>
<evidence type="ECO:0000256" key="2">
    <source>
        <dbReference type="SAM" id="Phobius"/>
    </source>
</evidence>
<proteinExistence type="predicted"/>
<feature type="transmembrane region" description="Helical" evidence="2">
    <location>
        <begin position="207"/>
        <end position="231"/>
    </location>
</feature>
<dbReference type="PANTHER" id="PTHR42069">
    <property type="entry name" value="HYPHAL ANASTAMOSIS-8 PROTEIN"/>
    <property type="match status" value="1"/>
</dbReference>
<keyword evidence="4" id="KW-1185">Reference proteome</keyword>
<feature type="transmembrane region" description="Helical" evidence="2">
    <location>
        <begin position="111"/>
        <end position="133"/>
    </location>
</feature>
<evidence type="ECO:0000256" key="1">
    <source>
        <dbReference type="SAM" id="MobiDB-lite"/>
    </source>
</evidence>
<name>A0AAV9N6I6_9EURO</name>
<dbReference type="PANTHER" id="PTHR42069:SF1">
    <property type="entry name" value="MARVEL DOMAIN-CONTAINING PROTEIN"/>
    <property type="match status" value="1"/>
</dbReference>
<evidence type="ECO:0008006" key="5">
    <source>
        <dbReference type="Google" id="ProtNLM"/>
    </source>
</evidence>
<organism evidence="3 4">
    <name type="scientific">Exophiala bonariae</name>
    <dbReference type="NCBI Taxonomy" id="1690606"/>
    <lineage>
        <taxon>Eukaryota</taxon>
        <taxon>Fungi</taxon>
        <taxon>Dikarya</taxon>
        <taxon>Ascomycota</taxon>
        <taxon>Pezizomycotina</taxon>
        <taxon>Eurotiomycetes</taxon>
        <taxon>Chaetothyriomycetidae</taxon>
        <taxon>Chaetothyriales</taxon>
        <taxon>Herpotrichiellaceae</taxon>
        <taxon>Exophiala</taxon>
    </lineage>
</organism>
<feature type="region of interest" description="Disordered" evidence="1">
    <location>
        <begin position="26"/>
        <end position="45"/>
    </location>
</feature>
<dbReference type="RefSeq" id="XP_064703754.1">
    <property type="nucleotide sequence ID" value="XM_064849530.1"/>
</dbReference>
<evidence type="ECO:0000313" key="4">
    <source>
        <dbReference type="Proteomes" id="UP001358417"/>
    </source>
</evidence>